<dbReference type="Gene3D" id="3.30.1330.70">
    <property type="entry name" value="Holliday junction resolvase RusA"/>
    <property type="match status" value="1"/>
</dbReference>
<proteinExistence type="predicted"/>
<name>A0ABQ2F4Y8_9DEIO</name>
<protein>
    <submittedName>
        <fullName evidence="1">Uncharacterized protein</fullName>
    </submittedName>
</protein>
<evidence type="ECO:0000313" key="2">
    <source>
        <dbReference type="Proteomes" id="UP000647587"/>
    </source>
</evidence>
<accession>A0ABQ2F4Y8</accession>
<keyword evidence="2" id="KW-1185">Reference proteome</keyword>
<organism evidence="1 2">
    <name type="scientific">Deinococcus malanensis</name>
    <dbReference type="NCBI Taxonomy" id="1706855"/>
    <lineage>
        <taxon>Bacteria</taxon>
        <taxon>Thermotogati</taxon>
        <taxon>Deinococcota</taxon>
        <taxon>Deinococci</taxon>
        <taxon>Deinococcales</taxon>
        <taxon>Deinococcaceae</taxon>
        <taxon>Deinococcus</taxon>
    </lineage>
</organism>
<dbReference type="SUPFAM" id="SSF103084">
    <property type="entry name" value="Holliday junction resolvase RusA"/>
    <property type="match status" value="1"/>
</dbReference>
<evidence type="ECO:0000313" key="1">
    <source>
        <dbReference type="EMBL" id="GGK42767.1"/>
    </source>
</evidence>
<sequence length="112" mass="12244">MPSSLTFPPNLNAIWRAMVINTEKGPTARVLLSRESCRYRRTVQNVIRSLGNPTTPTGARLALTLTACPPYRRARDLSNMPKGRMQGCAAGQARRPDCDGGCHPPAIVLFLP</sequence>
<dbReference type="EMBL" id="BMPP01000035">
    <property type="protein sequence ID" value="GGK42767.1"/>
    <property type="molecule type" value="Genomic_DNA"/>
</dbReference>
<comment type="caution">
    <text evidence="1">The sequence shown here is derived from an EMBL/GenBank/DDBJ whole genome shotgun (WGS) entry which is preliminary data.</text>
</comment>
<reference evidence="2" key="1">
    <citation type="journal article" date="2019" name="Int. J. Syst. Evol. Microbiol.">
        <title>The Global Catalogue of Microorganisms (GCM) 10K type strain sequencing project: providing services to taxonomists for standard genome sequencing and annotation.</title>
        <authorList>
            <consortium name="The Broad Institute Genomics Platform"/>
            <consortium name="The Broad Institute Genome Sequencing Center for Infectious Disease"/>
            <person name="Wu L."/>
            <person name="Ma J."/>
        </authorList>
    </citation>
    <scope>NUCLEOTIDE SEQUENCE [LARGE SCALE GENOMIC DNA]</scope>
    <source>
        <strain evidence="2">JCM 30331</strain>
    </source>
</reference>
<dbReference type="InterPro" id="IPR036614">
    <property type="entry name" value="RusA-like_sf"/>
</dbReference>
<dbReference type="Proteomes" id="UP000647587">
    <property type="component" value="Unassembled WGS sequence"/>
</dbReference>
<gene>
    <name evidence="1" type="ORF">GCM10008955_40700</name>
</gene>
<dbReference type="RefSeq" id="WP_189012090.1">
    <property type="nucleotide sequence ID" value="NZ_BMPP01000035.1"/>
</dbReference>